<dbReference type="STRING" id="942150.IV64_GL001657"/>
<name>A0A0R2MQD0_9LACO</name>
<organism evidence="1 2">
    <name type="scientific">Lactiplantibacillus xiangfangensis</name>
    <dbReference type="NCBI Taxonomy" id="942150"/>
    <lineage>
        <taxon>Bacteria</taxon>
        <taxon>Bacillati</taxon>
        <taxon>Bacillota</taxon>
        <taxon>Bacilli</taxon>
        <taxon>Lactobacillales</taxon>
        <taxon>Lactobacillaceae</taxon>
        <taxon>Lactiplantibacillus</taxon>
    </lineage>
</organism>
<gene>
    <name evidence="1" type="ORF">IV64_GL001657</name>
</gene>
<dbReference type="OrthoDB" id="2326703at2"/>
<proteinExistence type="predicted"/>
<evidence type="ECO:0000313" key="1">
    <source>
        <dbReference type="EMBL" id="KRO14363.1"/>
    </source>
</evidence>
<keyword evidence="2" id="KW-1185">Reference proteome</keyword>
<accession>A0A0R2MQD0</accession>
<dbReference type="EMBL" id="JQCL01000015">
    <property type="protein sequence ID" value="KRO14363.1"/>
    <property type="molecule type" value="Genomic_DNA"/>
</dbReference>
<protein>
    <submittedName>
        <fullName evidence="1">Uncharacterized protein</fullName>
    </submittedName>
</protein>
<dbReference type="AlphaFoldDB" id="A0A0R2MQD0"/>
<evidence type="ECO:0000313" key="2">
    <source>
        <dbReference type="Proteomes" id="UP000051783"/>
    </source>
</evidence>
<dbReference type="PATRIC" id="fig|942150.3.peg.1708"/>
<reference evidence="1 2" key="1">
    <citation type="journal article" date="2015" name="Genome Announc.">
        <title>Expanding the biotechnology potential of lactobacilli through comparative genomics of 213 strains and associated genera.</title>
        <authorList>
            <person name="Sun Z."/>
            <person name="Harris H.M."/>
            <person name="McCann A."/>
            <person name="Guo C."/>
            <person name="Argimon S."/>
            <person name="Zhang W."/>
            <person name="Yang X."/>
            <person name="Jeffery I.B."/>
            <person name="Cooney J.C."/>
            <person name="Kagawa T.F."/>
            <person name="Liu W."/>
            <person name="Song Y."/>
            <person name="Salvetti E."/>
            <person name="Wrobel A."/>
            <person name="Rasinkangas P."/>
            <person name="Parkhill J."/>
            <person name="Rea M.C."/>
            <person name="O'Sullivan O."/>
            <person name="Ritari J."/>
            <person name="Douillard F.P."/>
            <person name="Paul Ross R."/>
            <person name="Yang R."/>
            <person name="Briner A.E."/>
            <person name="Felis G.E."/>
            <person name="de Vos W.M."/>
            <person name="Barrangou R."/>
            <person name="Klaenhammer T.R."/>
            <person name="Caufield P.W."/>
            <person name="Cui Y."/>
            <person name="Zhang H."/>
            <person name="O'Toole P.W."/>
        </authorList>
    </citation>
    <scope>NUCLEOTIDE SEQUENCE [LARGE SCALE GENOMIC DNA]</scope>
    <source>
        <strain evidence="1 2">LMG 26013</strain>
    </source>
</reference>
<comment type="caution">
    <text evidence="1">The sequence shown here is derived from an EMBL/GenBank/DDBJ whole genome shotgun (WGS) entry which is preliminary data.</text>
</comment>
<sequence length="97" mass="11215">MNPEEIFQRYLDKYHISLQHPEHGMVLLTSPVWPNHPDLQQSVQTAIQGLNGVQSVTASSPEQLIMRYDSSQLRKLNPLSLFSTERRLSHQYHQAGY</sequence>
<dbReference type="Proteomes" id="UP000051783">
    <property type="component" value="Unassembled WGS sequence"/>
</dbReference>
<dbReference type="RefSeq" id="WP_057705483.1">
    <property type="nucleotide sequence ID" value="NZ_JQCL01000015.1"/>
</dbReference>